<evidence type="ECO:0000313" key="1">
    <source>
        <dbReference type="EMBL" id="OOE06418.1"/>
    </source>
</evidence>
<dbReference type="EMBL" id="MQAD01000001">
    <property type="protein sequence ID" value="OOE06418.1"/>
    <property type="molecule type" value="Genomic_DNA"/>
</dbReference>
<organism evidence="1 2">
    <name type="scientific">Anoxybacillus kestanbolensis</name>
    <dbReference type="NCBI Taxonomy" id="227476"/>
    <lineage>
        <taxon>Bacteria</taxon>
        <taxon>Bacillati</taxon>
        <taxon>Bacillota</taxon>
        <taxon>Bacilli</taxon>
        <taxon>Bacillales</taxon>
        <taxon>Anoxybacillaceae</taxon>
        <taxon>Anoxybacillus</taxon>
    </lineage>
</organism>
<keyword evidence="2" id="KW-1185">Reference proteome</keyword>
<evidence type="ECO:0000313" key="2">
    <source>
        <dbReference type="Proteomes" id="UP000188458"/>
    </source>
</evidence>
<reference evidence="2" key="1">
    <citation type="submission" date="2016-11" db="EMBL/GenBank/DDBJ databases">
        <title>Draft genome sequence of Anoxybacillus sp. strain 103 isolated from the Qarvajar hot spring in Nagorno-Karabach.</title>
        <authorList>
            <person name="Hovhannisyan P."/>
            <person name="Panosyan H."/>
            <person name="Birkeland N.-K."/>
        </authorList>
    </citation>
    <scope>NUCLEOTIDE SEQUENCE [LARGE SCALE GENOMIC DNA]</scope>
    <source>
        <strain evidence="2">103</strain>
    </source>
</reference>
<gene>
    <name evidence="1" type="ORF">BO219_01140</name>
</gene>
<name>A0A1V3FXL6_9BACL</name>
<proteinExistence type="predicted"/>
<comment type="caution">
    <text evidence="1">The sequence shown here is derived from an EMBL/GenBank/DDBJ whole genome shotgun (WGS) entry which is preliminary data.</text>
</comment>
<accession>A0A1V3FXL6</accession>
<dbReference type="Proteomes" id="UP000188458">
    <property type="component" value="Unassembled WGS sequence"/>
</dbReference>
<dbReference type="AlphaFoldDB" id="A0A1V3FXL6"/>
<sequence length="85" mass="9754">MNLNNAEKGKKKLLTKNEIIYIIPANSTKVRVVFGNNGPENEKMKVPLVAYGFALIERDARFHNRLKIVWGSPPCGFDSHHRHRK</sequence>
<protein>
    <submittedName>
        <fullName evidence="1">Uncharacterized protein</fullName>
    </submittedName>
</protein>